<dbReference type="Gene3D" id="3.50.30.40">
    <property type="entry name" value="Ribonuclease E inhibitor RraA/RraA-like"/>
    <property type="match status" value="1"/>
</dbReference>
<dbReference type="Proteomes" id="UP000234323">
    <property type="component" value="Unassembled WGS sequence"/>
</dbReference>
<dbReference type="VEuPathDB" id="FungiDB:RhiirFUN_024636"/>
<dbReference type="VEuPathDB" id="FungiDB:FUN_025264"/>
<comment type="caution">
    <text evidence="1">The sequence shown here is derived from an EMBL/GenBank/DDBJ whole genome shotgun (WGS) entry which is preliminary data.</text>
</comment>
<evidence type="ECO:0000313" key="2">
    <source>
        <dbReference type="Proteomes" id="UP000234323"/>
    </source>
</evidence>
<accession>A0A2I1GYI5</accession>
<protein>
    <recommendedName>
        <fullName evidence="3">RraA-like protein</fullName>
    </recommendedName>
</protein>
<evidence type="ECO:0008006" key="3">
    <source>
        <dbReference type="Google" id="ProtNLM"/>
    </source>
</evidence>
<name>A0A2I1GYI5_9GLOM</name>
<sequence>MKELNLDEKFNDVADALIDSLLVNSNRQYIEVVCHNERLGGNDEIKFLSVMFGLQAFAKGTEFASQRLYSSNSIKRSGKINPPIVIRPGDIIFGNLDGVVCIPRRLLDKVVENCKPVNTKIDARLKEK</sequence>
<dbReference type="SUPFAM" id="SSF89562">
    <property type="entry name" value="RraA-like"/>
    <property type="match status" value="1"/>
</dbReference>
<proteinExistence type="predicted"/>
<keyword evidence="2" id="KW-1185">Reference proteome</keyword>
<dbReference type="AlphaFoldDB" id="A0A2I1GYI5"/>
<evidence type="ECO:0000313" key="1">
    <source>
        <dbReference type="EMBL" id="PKY51698.1"/>
    </source>
</evidence>
<dbReference type="EMBL" id="LLXI01001064">
    <property type="protein sequence ID" value="PKY51698.1"/>
    <property type="molecule type" value="Genomic_DNA"/>
</dbReference>
<reference evidence="1 2" key="1">
    <citation type="submission" date="2015-10" db="EMBL/GenBank/DDBJ databases">
        <title>Genome analyses suggest a sexual origin of heterokaryosis in a supposedly ancient asexual fungus.</title>
        <authorList>
            <person name="Ropars J."/>
            <person name="Sedzielewska K."/>
            <person name="Noel J."/>
            <person name="Charron P."/>
            <person name="Farinelli L."/>
            <person name="Marton T."/>
            <person name="Kruger M."/>
            <person name="Pelin A."/>
            <person name="Brachmann A."/>
            <person name="Corradi N."/>
        </authorList>
    </citation>
    <scope>NUCLEOTIDE SEQUENCE [LARGE SCALE GENOMIC DNA]</scope>
    <source>
        <strain evidence="1 2">A4</strain>
    </source>
</reference>
<organism evidence="1 2">
    <name type="scientific">Rhizophagus irregularis</name>
    <dbReference type="NCBI Taxonomy" id="588596"/>
    <lineage>
        <taxon>Eukaryota</taxon>
        <taxon>Fungi</taxon>
        <taxon>Fungi incertae sedis</taxon>
        <taxon>Mucoromycota</taxon>
        <taxon>Glomeromycotina</taxon>
        <taxon>Glomeromycetes</taxon>
        <taxon>Glomerales</taxon>
        <taxon>Glomeraceae</taxon>
        <taxon>Rhizophagus</taxon>
    </lineage>
</organism>
<gene>
    <name evidence="1" type="ORF">RhiirA4_468884</name>
</gene>
<dbReference type="InterPro" id="IPR036704">
    <property type="entry name" value="RraA/RraA-like_sf"/>
</dbReference>